<organism evidence="10 11">
    <name type="scientific">Desulfovibrio desulfuricans</name>
    <dbReference type="NCBI Taxonomy" id="876"/>
    <lineage>
        <taxon>Bacteria</taxon>
        <taxon>Pseudomonadati</taxon>
        <taxon>Thermodesulfobacteriota</taxon>
        <taxon>Desulfovibrionia</taxon>
        <taxon>Desulfovibrionales</taxon>
        <taxon>Desulfovibrionaceae</taxon>
        <taxon>Desulfovibrio</taxon>
    </lineage>
</organism>
<feature type="binding site" evidence="8">
    <location>
        <position position="91"/>
    </location>
    <ligand>
        <name>S-adenosyl-L-methionine</name>
        <dbReference type="ChEBI" id="CHEBI:59789"/>
    </ligand>
</feature>
<dbReference type="Pfam" id="PF04055">
    <property type="entry name" value="Radical_SAM"/>
    <property type="match status" value="1"/>
</dbReference>
<comment type="function">
    <text evidence="6">Radical SAM enzyme that catalyzes the cyclization of dehypoxanthine futalosine (DHFL) into cyclic dehypoxanthine futalosine (CDHFL), a step in the biosynthesis of menaquinone (MK, vitamin K2).</text>
</comment>
<keyword evidence="1 6" id="KW-0004">4Fe-4S</keyword>
<dbReference type="SUPFAM" id="SSF102114">
    <property type="entry name" value="Radical SAM enzymes"/>
    <property type="match status" value="1"/>
</dbReference>
<dbReference type="InterPro" id="IPR007197">
    <property type="entry name" value="rSAM"/>
</dbReference>
<comment type="similarity">
    <text evidence="6">Belongs to the radical SAM superfamily. MqnC family.</text>
</comment>
<dbReference type="EC" id="1.21.98.1" evidence="6"/>
<protein>
    <recommendedName>
        <fullName evidence="6">Cyclic dehypoxanthine futalosine synthase</fullName>
        <shortName evidence="6">Cyclic DHFL synthase</shortName>
        <ecNumber evidence="6">1.21.98.1</ecNumber>
    </recommendedName>
    <alternativeName>
        <fullName evidence="6">Dehypoxanthine futalosine cyclase</fullName>
        <shortName evidence="6">DHFL cyclase</shortName>
    </alternativeName>
    <alternativeName>
        <fullName evidence="6">Menaquinone biosynthetic enzyme MqnC</fullName>
    </alternativeName>
</protein>
<proteinExistence type="inferred from homology"/>
<dbReference type="PANTHER" id="PTHR43076">
    <property type="entry name" value="FO SYNTHASE (COFH)"/>
    <property type="match status" value="1"/>
</dbReference>
<dbReference type="EMBL" id="FPIW01000031">
    <property type="protein sequence ID" value="SFW54707.1"/>
    <property type="molecule type" value="Genomic_DNA"/>
</dbReference>
<feature type="binding site" evidence="8">
    <location>
        <position position="197"/>
    </location>
    <ligand>
        <name>S-adenosyl-L-methionine</name>
        <dbReference type="ChEBI" id="CHEBI:59789"/>
    </ligand>
</feature>
<dbReference type="GO" id="GO:0009234">
    <property type="term" value="P:menaquinone biosynthetic process"/>
    <property type="evidence" value="ECO:0007669"/>
    <property type="project" value="UniProtKB-UniRule"/>
</dbReference>
<evidence type="ECO:0000256" key="3">
    <source>
        <dbReference type="ARBA" id="ARBA00022723"/>
    </source>
</evidence>
<feature type="binding site" evidence="6 7">
    <location>
        <position position="85"/>
    </location>
    <ligand>
        <name>[4Fe-4S] cluster</name>
        <dbReference type="ChEBI" id="CHEBI:49883"/>
        <note>4Fe-4S-S-AdoMet</note>
    </ligand>
</feature>
<dbReference type="Pfam" id="PF19288">
    <property type="entry name" value="CofH_C"/>
    <property type="match status" value="1"/>
</dbReference>
<dbReference type="GO" id="GO:0016765">
    <property type="term" value="F:transferase activity, transferring alkyl or aryl (other than methyl) groups"/>
    <property type="evidence" value="ECO:0007669"/>
    <property type="project" value="InterPro"/>
</dbReference>
<reference evidence="11" key="1">
    <citation type="submission" date="2016-11" db="EMBL/GenBank/DDBJ databases">
        <authorList>
            <person name="Jaros S."/>
            <person name="Januszkiewicz K."/>
            <person name="Wedrychowicz H."/>
        </authorList>
    </citation>
    <scope>NUCLEOTIDE SEQUENCE [LARGE SCALE GENOMIC DNA]</scope>
    <source>
        <strain evidence="11">DSM 7057</strain>
    </source>
</reference>
<dbReference type="GO" id="GO:0005506">
    <property type="term" value="F:iron ion binding"/>
    <property type="evidence" value="ECO:0007669"/>
    <property type="project" value="UniProtKB-UniRule"/>
</dbReference>
<evidence type="ECO:0000256" key="8">
    <source>
        <dbReference type="PIRSR" id="PIRSR004762-2"/>
    </source>
</evidence>
<dbReference type="InterPro" id="IPR058240">
    <property type="entry name" value="rSAM_sf"/>
</dbReference>
<dbReference type="SFLD" id="SFLDS00029">
    <property type="entry name" value="Radical_SAM"/>
    <property type="match status" value="2"/>
</dbReference>
<feature type="binding site" evidence="8">
    <location>
        <position position="161"/>
    </location>
    <ligand>
        <name>(3R)-3-methyl-D-ornithine</name>
        <dbReference type="ChEBI" id="CHEBI:64642"/>
    </ligand>
</feature>
<dbReference type="NCBIfam" id="TIGR03699">
    <property type="entry name" value="menaquin_MqnC"/>
    <property type="match status" value="1"/>
</dbReference>
<keyword evidence="6" id="KW-0474">Menaquinone biosynthesis</keyword>
<evidence type="ECO:0000256" key="7">
    <source>
        <dbReference type="PIRSR" id="PIRSR004762-1"/>
    </source>
</evidence>
<feature type="binding site" evidence="6 7">
    <location>
        <position position="89"/>
    </location>
    <ligand>
        <name>[4Fe-4S] cluster</name>
        <dbReference type="ChEBI" id="CHEBI:49883"/>
        <note>4Fe-4S-S-AdoMet</note>
    </ligand>
</feature>
<dbReference type="GO" id="GO:0044689">
    <property type="term" value="F:7,8-didemethyl-8-hydroxy-5-deazariboflavin synthase activity"/>
    <property type="evidence" value="ECO:0007669"/>
    <property type="project" value="TreeGrafter"/>
</dbReference>
<dbReference type="PROSITE" id="PS51918">
    <property type="entry name" value="RADICAL_SAM"/>
    <property type="match status" value="1"/>
</dbReference>
<comment type="caution">
    <text evidence="10">The sequence shown here is derived from an EMBL/GenBank/DDBJ whole genome shotgun (WGS) entry which is preliminary data.</text>
</comment>
<evidence type="ECO:0000313" key="11">
    <source>
        <dbReference type="Proteomes" id="UP000182680"/>
    </source>
</evidence>
<evidence type="ECO:0000259" key="9">
    <source>
        <dbReference type="PROSITE" id="PS51918"/>
    </source>
</evidence>
<dbReference type="GO" id="GO:0051539">
    <property type="term" value="F:4 iron, 4 sulfur cluster binding"/>
    <property type="evidence" value="ECO:0007669"/>
    <property type="project" value="UniProtKB-KW"/>
</dbReference>
<keyword evidence="5 6" id="KW-0411">Iron-sulfur</keyword>
<comment type="cofactor">
    <cofactor evidence="6 7">
        <name>[4Fe-4S] cluster</name>
        <dbReference type="ChEBI" id="CHEBI:49883"/>
    </cofactor>
    <text evidence="6 7">Binds 1 [4Fe-4S] cluster. The cluster is coordinated with 3 cysteines and an exchangeable S-adenosyl-L-methionine.</text>
</comment>
<accession>A0AA94L2J3</accession>
<dbReference type="InterPro" id="IPR020050">
    <property type="entry name" value="FO_synthase_su2"/>
</dbReference>
<name>A0AA94L2J3_DESDE</name>
<dbReference type="InterPro" id="IPR013785">
    <property type="entry name" value="Aldolase_TIM"/>
</dbReference>
<evidence type="ECO:0000256" key="2">
    <source>
        <dbReference type="ARBA" id="ARBA00022691"/>
    </source>
</evidence>
<dbReference type="InterPro" id="IPR034405">
    <property type="entry name" value="F420"/>
</dbReference>
<dbReference type="PIRSF" id="PIRSF004762">
    <property type="entry name" value="CHP00423"/>
    <property type="match status" value="1"/>
</dbReference>
<keyword evidence="2 6" id="KW-0949">S-adenosyl-L-methionine</keyword>
<keyword evidence="4 6" id="KW-0408">Iron</keyword>
<feature type="domain" description="Radical SAM core" evidence="9">
    <location>
        <begin position="71"/>
        <end position="301"/>
    </location>
</feature>
<dbReference type="Proteomes" id="UP000182680">
    <property type="component" value="Unassembled WGS sequence"/>
</dbReference>
<evidence type="ECO:0000256" key="4">
    <source>
        <dbReference type="ARBA" id="ARBA00023004"/>
    </source>
</evidence>
<comment type="pathway">
    <text evidence="6">Quinol/quinone metabolism; menaquinone biosynthesis.</text>
</comment>
<dbReference type="SFLD" id="SFLDG01064">
    <property type="entry name" value="F420__menaquinone_cofactor_bio"/>
    <property type="match status" value="2"/>
</dbReference>
<dbReference type="GO" id="GO:0046992">
    <property type="term" value="F:oxidoreductase activity, acting on X-H and Y-H to form an X-Y bond"/>
    <property type="evidence" value="ECO:0007669"/>
    <property type="project" value="UniProtKB-UniRule"/>
</dbReference>
<dbReference type="HAMAP" id="MF_00992">
    <property type="entry name" value="MqnC"/>
    <property type="match status" value="1"/>
</dbReference>
<dbReference type="InterPro" id="IPR045567">
    <property type="entry name" value="CofH/MnqC-like_C"/>
</dbReference>
<dbReference type="Gene3D" id="3.20.20.70">
    <property type="entry name" value="Aldolase class I"/>
    <property type="match status" value="1"/>
</dbReference>
<dbReference type="SFLD" id="SFLDF00343">
    <property type="entry name" value="aminofutalosine_synthase_(mqnE"/>
    <property type="match status" value="1"/>
</dbReference>
<dbReference type="AlphaFoldDB" id="A0AA94L2J3"/>
<evidence type="ECO:0000256" key="6">
    <source>
        <dbReference type="HAMAP-Rule" id="MF_00992"/>
    </source>
</evidence>
<dbReference type="PANTHER" id="PTHR43076:SF1">
    <property type="entry name" value="LIPOYL SYNTHASE 2"/>
    <property type="match status" value="1"/>
</dbReference>
<feature type="binding site" evidence="8">
    <location>
        <position position="308"/>
    </location>
    <ligand>
        <name>(3R)-3-methyl-D-ornithine</name>
        <dbReference type="ChEBI" id="CHEBI:64642"/>
    </ligand>
</feature>
<keyword evidence="6" id="KW-0560">Oxidoreductase</keyword>
<sequence>MSTFSPAHSPFAIHGGQDKDFADVREAAALAAAGQRLDRSAAEILYYKADLHTLAQLAHAMRLRLHPDPVVTYVGDRNINYSNVCVCACRFCAFFRAPDHEDCYVISRDEMSRKVEETLALGGTQILLQGGHHPDLPLEWYEDLLRWLRQTWPQLHIHAFSPPEIFFWAEKFDISVAEVLRRLKEAGLHSLPGGGAEILHTGIRAQVSPNKCTAEQWLDVMEEAHKLGLRTTATMMFGHEEKASHRLDHLFAVREVQDRTHGFTAFIPWTFQPAHTRIEVPPLPAPAYLRLLAVSRLVLDNVPNIQSSWVTMGPQVAQLALFYGANDFGSLMIEENVVAAAGVSYHMSRADIHKVIHAAGFTPIQRTMDYRAVDPQPDVKL</sequence>
<gene>
    <name evidence="6" type="primary">mqnC</name>
    <name evidence="10" type="ORF">SAMN02910291_01783</name>
</gene>
<dbReference type="SFLD" id="SFLDF00342">
    <property type="entry name" value="cyclic_dehypoxanthine_futalosi"/>
    <property type="match status" value="1"/>
</dbReference>
<dbReference type="InterPro" id="IPR022431">
    <property type="entry name" value="Cyclic_DHFL_synthase_mqnC"/>
</dbReference>
<keyword evidence="3 6" id="KW-0479">Metal-binding</keyword>
<feature type="binding site" evidence="8">
    <location>
        <position position="330"/>
    </location>
    <ligand>
        <name>(3R)-3-methyl-D-ornithine</name>
        <dbReference type="ChEBI" id="CHEBI:64642"/>
    </ligand>
</feature>
<evidence type="ECO:0000256" key="5">
    <source>
        <dbReference type="ARBA" id="ARBA00023014"/>
    </source>
</evidence>
<comment type="catalytic activity">
    <reaction evidence="6">
        <text>dehypoxanthine futalosine + S-adenosyl-L-methionine = cyclic dehypoxanthinylfutalosinate + 5'-deoxyadenosine + L-methionine + H(+)</text>
        <dbReference type="Rhea" id="RHEA:33083"/>
        <dbReference type="ChEBI" id="CHEBI:15378"/>
        <dbReference type="ChEBI" id="CHEBI:17319"/>
        <dbReference type="ChEBI" id="CHEBI:57844"/>
        <dbReference type="ChEBI" id="CHEBI:58864"/>
        <dbReference type="ChEBI" id="CHEBI:59789"/>
        <dbReference type="ChEBI" id="CHEBI:64270"/>
        <dbReference type="EC" id="1.21.98.1"/>
    </reaction>
</comment>
<feature type="binding site" evidence="6 7">
    <location>
        <position position="92"/>
    </location>
    <ligand>
        <name>[4Fe-4S] cluster</name>
        <dbReference type="ChEBI" id="CHEBI:49883"/>
        <note>4Fe-4S-S-AdoMet</note>
    </ligand>
</feature>
<dbReference type="NCBIfam" id="TIGR00423">
    <property type="entry name" value="CofH family radical SAM protein"/>
    <property type="match status" value="1"/>
</dbReference>
<dbReference type="RefSeq" id="WP_096152665.1">
    <property type="nucleotide sequence ID" value="NZ_FPIW01000031.1"/>
</dbReference>
<dbReference type="SFLD" id="SFLDG01389">
    <property type="entry name" value="menaquinone_synthsis_involved"/>
    <property type="match status" value="2"/>
</dbReference>
<evidence type="ECO:0000313" key="10">
    <source>
        <dbReference type="EMBL" id="SFW54707.1"/>
    </source>
</evidence>
<evidence type="ECO:0000256" key="1">
    <source>
        <dbReference type="ARBA" id="ARBA00022485"/>
    </source>
</evidence>